<evidence type="ECO:0000256" key="2">
    <source>
        <dbReference type="SAM" id="MobiDB-lite"/>
    </source>
</evidence>
<feature type="compositionally biased region" description="Basic and acidic residues" evidence="2">
    <location>
        <begin position="269"/>
        <end position="296"/>
    </location>
</feature>
<keyword evidence="1" id="KW-0175">Coiled coil</keyword>
<feature type="region of interest" description="Disordered" evidence="2">
    <location>
        <begin position="224"/>
        <end position="296"/>
    </location>
</feature>
<dbReference type="STRING" id="307972.A0A2G8LA10"/>
<protein>
    <submittedName>
        <fullName evidence="3">Putative coiled-coil domain-containing protein</fullName>
    </submittedName>
</protein>
<organism evidence="3 4">
    <name type="scientific">Stichopus japonicus</name>
    <name type="common">Sea cucumber</name>
    <dbReference type="NCBI Taxonomy" id="307972"/>
    <lineage>
        <taxon>Eukaryota</taxon>
        <taxon>Metazoa</taxon>
        <taxon>Echinodermata</taxon>
        <taxon>Eleutherozoa</taxon>
        <taxon>Echinozoa</taxon>
        <taxon>Holothuroidea</taxon>
        <taxon>Aspidochirotacea</taxon>
        <taxon>Aspidochirotida</taxon>
        <taxon>Stichopodidae</taxon>
        <taxon>Apostichopus</taxon>
    </lineage>
</organism>
<dbReference type="EMBL" id="MRZV01000154">
    <property type="protein sequence ID" value="PIK57081.1"/>
    <property type="molecule type" value="Genomic_DNA"/>
</dbReference>
<dbReference type="AlphaFoldDB" id="A0A2G8LA10"/>
<name>A0A2G8LA10_STIJA</name>
<proteinExistence type="predicted"/>
<accession>A0A2G8LA10</accession>
<dbReference type="PANTHER" id="PTHR21532:SF0">
    <property type="entry name" value="CILIA- AND FLAGELLA-ASSOCIATED PROTEIN 36"/>
    <property type="match status" value="1"/>
</dbReference>
<gene>
    <name evidence="3" type="ORF">BSL78_06021</name>
</gene>
<dbReference type="Proteomes" id="UP000230750">
    <property type="component" value="Unassembled WGS sequence"/>
</dbReference>
<dbReference type="InterPro" id="IPR038888">
    <property type="entry name" value="CFAP36"/>
</dbReference>
<evidence type="ECO:0000256" key="1">
    <source>
        <dbReference type="SAM" id="Coils"/>
    </source>
</evidence>
<dbReference type="GO" id="GO:0097546">
    <property type="term" value="C:ciliary base"/>
    <property type="evidence" value="ECO:0007669"/>
    <property type="project" value="TreeGrafter"/>
</dbReference>
<dbReference type="PANTHER" id="PTHR21532">
    <property type="entry name" value="PHOSPHODIESTERASE HL"/>
    <property type="match status" value="1"/>
</dbReference>
<evidence type="ECO:0000313" key="4">
    <source>
        <dbReference type="Proteomes" id="UP000230750"/>
    </source>
</evidence>
<feature type="compositionally biased region" description="Basic and acidic residues" evidence="2">
    <location>
        <begin position="224"/>
        <end position="233"/>
    </location>
</feature>
<sequence length="296" mass="32868">MVFIPDILKPGEETKINYTVSAHAERDEEMLLQEVLRISKEEHEAHKKANSKEINEDLEKAIANSKEEEVRLKTEQRKEEDLLNQALLLSKQDVVDKRVHNAQSKSTSDQSVKKLVSGTSDLSLKEVDLSHLLPNRNQAPVPGAVQRPAPNHRLLRRRHHLSDSRSSSSVSGAEAAANWLSSAKSESVASSQVSARAAALASSSPAELQKRELYLKQQRDKLLALKKREREKNLSTFTEEEAKSRPKSARAARQATSGLDGSSGGMAAKSKEEQEKTLAMRKALAERLKQEVINKS</sequence>
<feature type="coiled-coil region" evidence="1">
    <location>
        <begin position="48"/>
        <end position="85"/>
    </location>
</feature>
<comment type="caution">
    <text evidence="3">The sequence shown here is derived from an EMBL/GenBank/DDBJ whole genome shotgun (WGS) entry which is preliminary data.</text>
</comment>
<dbReference type="OrthoDB" id="272687at2759"/>
<dbReference type="GO" id="GO:0005930">
    <property type="term" value="C:axoneme"/>
    <property type="evidence" value="ECO:0007669"/>
    <property type="project" value="TreeGrafter"/>
</dbReference>
<keyword evidence="4" id="KW-1185">Reference proteome</keyword>
<evidence type="ECO:0000313" key="3">
    <source>
        <dbReference type="EMBL" id="PIK57081.1"/>
    </source>
</evidence>
<reference evidence="3 4" key="1">
    <citation type="journal article" date="2017" name="PLoS Biol.">
        <title>The sea cucumber genome provides insights into morphological evolution and visceral regeneration.</title>
        <authorList>
            <person name="Zhang X."/>
            <person name="Sun L."/>
            <person name="Yuan J."/>
            <person name="Sun Y."/>
            <person name="Gao Y."/>
            <person name="Zhang L."/>
            <person name="Li S."/>
            <person name="Dai H."/>
            <person name="Hamel J.F."/>
            <person name="Liu C."/>
            <person name="Yu Y."/>
            <person name="Liu S."/>
            <person name="Lin W."/>
            <person name="Guo K."/>
            <person name="Jin S."/>
            <person name="Xu P."/>
            <person name="Storey K.B."/>
            <person name="Huan P."/>
            <person name="Zhang T."/>
            <person name="Zhou Y."/>
            <person name="Zhang J."/>
            <person name="Lin C."/>
            <person name="Li X."/>
            <person name="Xing L."/>
            <person name="Huo D."/>
            <person name="Sun M."/>
            <person name="Wang L."/>
            <person name="Mercier A."/>
            <person name="Li F."/>
            <person name="Yang H."/>
            <person name="Xiang J."/>
        </authorList>
    </citation>
    <scope>NUCLEOTIDE SEQUENCE [LARGE SCALE GENOMIC DNA]</scope>
    <source>
        <strain evidence="3">Shaxun</strain>
        <tissue evidence="3">Muscle</tissue>
    </source>
</reference>